<reference evidence="1" key="1">
    <citation type="submission" date="2020-04" db="EMBL/GenBank/DDBJ databases">
        <authorList>
            <person name="Chiriac C."/>
            <person name="Salcher M."/>
            <person name="Ghai R."/>
            <person name="Kavagutti S V."/>
        </authorList>
    </citation>
    <scope>NUCLEOTIDE SEQUENCE</scope>
</reference>
<accession>A0A6J5NF12</accession>
<dbReference type="EMBL" id="LR796610">
    <property type="protein sequence ID" value="CAB4154100.1"/>
    <property type="molecule type" value="Genomic_DNA"/>
</dbReference>
<protein>
    <submittedName>
        <fullName evidence="1">Uncharacterized protein</fullName>
    </submittedName>
</protein>
<proteinExistence type="predicted"/>
<organism evidence="1">
    <name type="scientific">uncultured Caudovirales phage</name>
    <dbReference type="NCBI Taxonomy" id="2100421"/>
    <lineage>
        <taxon>Viruses</taxon>
        <taxon>Duplodnaviria</taxon>
        <taxon>Heunggongvirae</taxon>
        <taxon>Uroviricota</taxon>
        <taxon>Caudoviricetes</taxon>
        <taxon>Peduoviridae</taxon>
        <taxon>Maltschvirus</taxon>
        <taxon>Maltschvirus maltsch</taxon>
    </lineage>
</organism>
<gene>
    <name evidence="1" type="ORF">UFOVP633_4</name>
</gene>
<evidence type="ECO:0000313" key="1">
    <source>
        <dbReference type="EMBL" id="CAB4154100.1"/>
    </source>
</evidence>
<name>A0A6J5NF12_9CAUD</name>
<sequence>MTAKEKAQELIGNFYAIQDTIEWTTDSKLINEMNEWNETNKKESVKYWLILATKSALILAENTFKVLVDIDKWIDFNDVQDKIIYEEKTYYWKAVRNELKKEVKRVEK</sequence>